<dbReference type="InterPro" id="IPR013087">
    <property type="entry name" value="Znf_C2H2_type"/>
</dbReference>
<gene>
    <name evidence="3" type="ORF">PMAYCL1PPCAC_01024</name>
</gene>
<proteinExistence type="predicted"/>
<dbReference type="Proteomes" id="UP001328107">
    <property type="component" value="Unassembled WGS sequence"/>
</dbReference>
<dbReference type="AlphaFoldDB" id="A0AAN5C6K3"/>
<evidence type="ECO:0000313" key="3">
    <source>
        <dbReference type="EMBL" id="GMR30829.1"/>
    </source>
</evidence>
<evidence type="ECO:0000259" key="2">
    <source>
        <dbReference type="PROSITE" id="PS00028"/>
    </source>
</evidence>
<comment type="caution">
    <text evidence="3">The sequence shown here is derived from an EMBL/GenBank/DDBJ whole genome shotgun (WGS) entry which is preliminary data.</text>
</comment>
<feature type="compositionally biased region" description="Acidic residues" evidence="1">
    <location>
        <begin position="41"/>
        <end position="62"/>
    </location>
</feature>
<feature type="region of interest" description="Disordered" evidence="1">
    <location>
        <begin position="1"/>
        <end position="149"/>
    </location>
</feature>
<evidence type="ECO:0000256" key="1">
    <source>
        <dbReference type="SAM" id="MobiDB-lite"/>
    </source>
</evidence>
<feature type="domain" description="C2H2-type" evidence="2">
    <location>
        <begin position="158"/>
        <end position="180"/>
    </location>
</feature>
<reference evidence="4" key="1">
    <citation type="submission" date="2022-10" db="EMBL/GenBank/DDBJ databases">
        <title>Genome assembly of Pristionchus species.</title>
        <authorList>
            <person name="Yoshida K."/>
            <person name="Sommer R.J."/>
        </authorList>
    </citation>
    <scope>NUCLEOTIDE SEQUENCE [LARGE SCALE GENOMIC DNA]</scope>
    <source>
        <strain evidence="4">RS5460</strain>
    </source>
</reference>
<protein>
    <recommendedName>
        <fullName evidence="2">C2H2-type domain-containing protein</fullName>
    </recommendedName>
</protein>
<sequence length="293" mass="33622">EEDEEEEEEGERGRGREDDGEMEADGREMEVREDEERRREEEEEELNEVVDGVDGEHSEEEQEERRGEGGMDSDEEEREMKDRREERRRAAEDREVDVDEGSERGNEEDEMAEGVQGGNGRGIERDESGNEEEEGEREDMEVDESDDDEEVEKNLIECHICSLLFRTASGWYGHLKEIHHTTPRAKGFFLRCDCGHEGESKQHSQVCEISNFTVLRRPKLVPRCTATADCEARPATARAFTAHLKLAHKGQTLNGMQLEIICGCGATINSHNAHSKKHPQCFDKDYEVRPKKK</sequence>
<keyword evidence="4" id="KW-1185">Reference proteome</keyword>
<evidence type="ECO:0000313" key="4">
    <source>
        <dbReference type="Proteomes" id="UP001328107"/>
    </source>
</evidence>
<dbReference type="EMBL" id="BTRK01000001">
    <property type="protein sequence ID" value="GMR30829.1"/>
    <property type="molecule type" value="Genomic_DNA"/>
</dbReference>
<feature type="compositionally biased region" description="Basic and acidic residues" evidence="1">
    <location>
        <begin position="24"/>
        <end position="40"/>
    </location>
</feature>
<accession>A0AAN5C6K3</accession>
<feature type="compositionally biased region" description="Acidic residues" evidence="1">
    <location>
        <begin position="1"/>
        <end position="10"/>
    </location>
</feature>
<name>A0AAN5C6K3_9BILA</name>
<dbReference type="PROSITE" id="PS00028">
    <property type="entry name" value="ZINC_FINGER_C2H2_1"/>
    <property type="match status" value="1"/>
</dbReference>
<feature type="compositionally biased region" description="Basic and acidic residues" evidence="1">
    <location>
        <begin position="78"/>
        <end position="93"/>
    </location>
</feature>
<feature type="compositionally biased region" description="Acidic residues" evidence="1">
    <location>
        <begin position="94"/>
        <end position="112"/>
    </location>
</feature>
<feature type="compositionally biased region" description="Acidic residues" evidence="1">
    <location>
        <begin position="129"/>
        <end position="149"/>
    </location>
</feature>
<organism evidence="3 4">
    <name type="scientific">Pristionchus mayeri</name>
    <dbReference type="NCBI Taxonomy" id="1317129"/>
    <lineage>
        <taxon>Eukaryota</taxon>
        <taxon>Metazoa</taxon>
        <taxon>Ecdysozoa</taxon>
        <taxon>Nematoda</taxon>
        <taxon>Chromadorea</taxon>
        <taxon>Rhabditida</taxon>
        <taxon>Rhabditina</taxon>
        <taxon>Diplogasteromorpha</taxon>
        <taxon>Diplogasteroidea</taxon>
        <taxon>Neodiplogasteridae</taxon>
        <taxon>Pristionchus</taxon>
    </lineage>
</organism>
<feature type="non-terminal residue" evidence="3">
    <location>
        <position position="1"/>
    </location>
</feature>